<dbReference type="InterPro" id="IPR001647">
    <property type="entry name" value="HTH_TetR"/>
</dbReference>
<feature type="DNA-binding region" description="H-T-H motif" evidence="4">
    <location>
        <begin position="52"/>
        <end position="71"/>
    </location>
</feature>
<dbReference type="PANTHER" id="PTHR30055">
    <property type="entry name" value="HTH-TYPE TRANSCRIPTIONAL REGULATOR RUTR"/>
    <property type="match status" value="1"/>
</dbReference>
<protein>
    <submittedName>
        <fullName evidence="7">AcrR family transcriptional regulator</fullName>
    </submittedName>
</protein>
<dbReference type="InterPro" id="IPR004111">
    <property type="entry name" value="Repressor_TetR_C"/>
</dbReference>
<dbReference type="GO" id="GO:0045892">
    <property type="term" value="P:negative regulation of DNA-templated transcription"/>
    <property type="evidence" value="ECO:0007669"/>
    <property type="project" value="InterPro"/>
</dbReference>
<reference evidence="7" key="1">
    <citation type="submission" date="2020-10" db="EMBL/GenBank/DDBJ databases">
        <title>Sequencing the genomes of 1000 actinobacteria strains.</title>
        <authorList>
            <person name="Klenk H.-P."/>
        </authorList>
    </citation>
    <scope>NUCLEOTIDE SEQUENCE</scope>
    <source>
        <strain evidence="7">DSM 45354</strain>
    </source>
</reference>
<evidence type="ECO:0000256" key="2">
    <source>
        <dbReference type="ARBA" id="ARBA00023125"/>
    </source>
</evidence>
<dbReference type="InterPro" id="IPR036271">
    <property type="entry name" value="Tet_transcr_reg_TetR-rel_C_sf"/>
</dbReference>
<dbReference type="InterPro" id="IPR009057">
    <property type="entry name" value="Homeodomain-like_sf"/>
</dbReference>
<evidence type="ECO:0000313" key="8">
    <source>
        <dbReference type="Proteomes" id="UP000638648"/>
    </source>
</evidence>
<organism evidence="7 8">
    <name type="scientific">Actinopolymorpha pittospori</name>
    <dbReference type="NCBI Taxonomy" id="648752"/>
    <lineage>
        <taxon>Bacteria</taxon>
        <taxon>Bacillati</taxon>
        <taxon>Actinomycetota</taxon>
        <taxon>Actinomycetes</taxon>
        <taxon>Propionibacteriales</taxon>
        <taxon>Actinopolymorphaceae</taxon>
        <taxon>Actinopolymorpha</taxon>
    </lineage>
</organism>
<dbReference type="GO" id="GO:0003700">
    <property type="term" value="F:DNA-binding transcription factor activity"/>
    <property type="evidence" value="ECO:0007669"/>
    <property type="project" value="TreeGrafter"/>
</dbReference>
<dbReference type="AlphaFoldDB" id="A0A927R8F4"/>
<dbReference type="GO" id="GO:0000976">
    <property type="term" value="F:transcription cis-regulatory region binding"/>
    <property type="evidence" value="ECO:0007669"/>
    <property type="project" value="TreeGrafter"/>
</dbReference>
<dbReference type="Pfam" id="PF02909">
    <property type="entry name" value="TetR_C_1"/>
    <property type="match status" value="1"/>
</dbReference>
<dbReference type="SUPFAM" id="SSF46689">
    <property type="entry name" value="Homeodomain-like"/>
    <property type="match status" value="1"/>
</dbReference>
<dbReference type="Gene3D" id="1.10.357.10">
    <property type="entry name" value="Tetracycline Repressor, domain 2"/>
    <property type="match status" value="1"/>
</dbReference>
<evidence type="ECO:0000256" key="3">
    <source>
        <dbReference type="ARBA" id="ARBA00023163"/>
    </source>
</evidence>
<keyword evidence="3" id="KW-0804">Transcription</keyword>
<dbReference type="Gene3D" id="1.10.10.60">
    <property type="entry name" value="Homeodomain-like"/>
    <property type="match status" value="1"/>
</dbReference>
<keyword evidence="8" id="KW-1185">Reference proteome</keyword>
<dbReference type="PANTHER" id="PTHR30055:SF151">
    <property type="entry name" value="TRANSCRIPTIONAL REGULATORY PROTEIN"/>
    <property type="match status" value="1"/>
</dbReference>
<dbReference type="InterPro" id="IPR050109">
    <property type="entry name" value="HTH-type_TetR-like_transc_reg"/>
</dbReference>
<keyword evidence="1" id="KW-0805">Transcription regulation</keyword>
<sequence length="253" mass="28339">MSESGPPDATGGRGETSRSGDQGTPGRGTLSRETIVVAAIDFVDRYGLPILTMRRLGEYLGVEAMSLYRYVNGREDLLEGIVRRMVDDLHVDARRRELLAGNGWQAYLQWLAHAVRRLARQHPQLFPLIATRHPAAPWLRPPLRSLEVVEDFLATLTDRGFSVENAVTAYRTFTSYLLGYLLLEVATLSGRALTTEEPINEGGADVPNTQEVSLDGFPHIQRMEPLLSQDHTDAEFEQSLEDLLDRLDRLVSR</sequence>
<dbReference type="RefSeq" id="WP_192750749.1">
    <property type="nucleotide sequence ID" value="NZ_BAABJL010000109.1"/>
</dbReference>
<dbReference type="EMBL" id="JADBEM010000001">
    <property type="protein sequence ID" value="MBE1606662.1"/>
    <property type="molecule type" value="Genomic_DNA"/>
</dbReference>
<evidence type="ECO:0000256" key="4">
    <source>
        <dbReference type="PROSITE-ProRule" id="PRU00335"/>
    </source>
</evidence>
<feature type="region of interest" description="Disordered" evidence="5">
    <location>
        <begin position="1"/>
        <end position="29"/>
    </location>
</feature>
<dbReference type="SUPFAM" id="SSF48498">
    <property type="entry name" value="Tetracyclin repressor-like, C-terminal domain"/>
    <property type="match status" value="1"/>
</dbReference>
<keyword evidence="2 4" id="KW-0238">DNA-binding</keyword>
<evidence type="ECO:0000259" key="6">
    <source>
        <dbReference type="PROSITE" id="PS50977"/>
    </source>
</evidence>
<gene>
    <name evidence="7" type="ORF">HEB94_003510</name>
</gene>
<comment type="caution">
    <text evidence="7">The sequence shown here is derived from an EMBL/GenBank/DDBJ whole genome shotgun (WGS) entry which is preliminary data.</text>
</comment>
<name>A0A927R8F4_9ACTN</name>
<evidence type="ECO:0000256" key="5">
    <source>
        <dbReference type="SAM" id="MobiDB-lite"/>
    </source>
</evidence>
<feature type="domain" description="HTH tetR-type" evidence="6">
    <location>
        <begin position="29"/>
        <end position="89"/>
    </location>
</feature>
<evidence type="ECO:0000313" key="7">
    <source>
        <dbReference type="EMBL" id="MBE1606662.1"/>
    </source>
</evidence>
<dbReference type="Proteomes" id="UP000638648">
    <property type="component" value="Unassembled WGS sequence"/>
</dbReference>
<proteinExistence type="predicted"/>
<accession>A0A927R8F4</accession>
<dbReference type="PROSITE" id="PS50977">
    <property type="entry name" value="HTH_TETR_2"/>
    <property type="match status" value="1"/>
</dbReference>
<evidence type="ECO:0000256" key="1">
    <source>
        <dbReference type="ARBA" id="ARBA00023015"/>
    </source>
</evidence>